<dbReference type="PANTHER" id="PTHR23232">
    <property type="entry name" value="KRAB DOMAIN C2H2 ZINC FINGER"/>
    <property type="match status" value="1"/>
</dbReference>
<dbReference type="InterPro" id="IPR001909">
    <property type="entry name" value="KRAB"/>
</dbReference>
<name>A0ABQ9W5C7_SAGOE</name>
<dbReference type="PROSITE" id="PS50805">
    <property type="entry name" value="KRAB"/>
    <property type="match status" value="1"/>
</dbReference>
<dbReference type="Proteomes" id="UP001266305">
    <property type="component" value="Unassembled WGS sequence"/>
</dbReference>
<proteinExistence type="predicted"/>
<evidence type="ECO:0000259" key="1">
    <source>
        <dbReference type="PROSITE" id="PS50805"/>
    </source>
</evidence>
<dbReference type="SMART" id="SM00349">
    <property type="entry name" value="KRAB"/>
    <property type="match status" value="1"/>
</dbReference>
<dbReference type="Gene3D" id="6.10.140.140">
    <property type="match status" value="1"/>
</dbReference>
<reference evidence="2 3" key="1">
    <citation type="submission" date="2023-05" db="EMBL/GenBank/DDBJ databases">
        <title>B98-5 Cell Line De Novo Hybrid Assembly: An Optical Mapping Approach.</title>
        <authorList>
            <person name="Kananen K."/>
            <person name="Auerbach J.A."/>
            <person name="Kautto E."/>
            <person name="Blachly J.S."/>
        </authorList>
    </citation>
    <scope>NUCLEOTIDE SEQUENCE [LARGE SCALE GENOMIC DNA]</scope>
    <source>
        <strain evidence="2">B95-8</strain>
        <tissue evidence="2">Cell line</tissue>
    </source>
</reference>
<dbReference type="CDD" id="cd07765">
    <property type="entry name" value="KRAB_A-box"/>
    <property type="match status" value="1"/>
</dbReference>
<dbReference type="SUPFAM" id="SSF109640">
    <property type="entry name" value="KRAB domain (Kruppel-associated box)"/>
    <property type="match status" value="1"/>
</dbReference>
<sequence>MVPIANHSTLIIHVLFQGSLSFGEGHFQVGLTWKEWQQLDLEQRTLYQDVMLRDCSHLLSVEGQDSKPAVIFRLEQEKEPWMEEEEEMGTWHFPGNCS</sequence>
<dbReference type="InterPro" id="IPR036051">
    <property type="entry name" value="KRAB_dom_sf"/>
</dbReference>
<gene>
    <name evidence="2" type="ORF">P7K49_003451</name>
</gene>
<evidence type="ECO:0000313" key="2">
    <source>
        <dbReference type="EMBL" id="KAK2116565.1"/>
    </source>
</evidence>
<protein>
    <recommendedName>
        <fullName evidence="1">KRAB domain-containing protein</fullName>
    </recommendedName>
</protein>
<dbReference type="PANTHER" id="PTHR23232:SF165">
    <property type="entry name" value="KRAB DOMAIN-CONTAINING PROTEIN"/>
    <property type="match status" value="1"/>
</dbReference>
<feature type="domain" description="KRAB" evidence="1">
    <location>
        <begin position="22"/>
        <end position="93"/>
    </location>
</feature>
<dbReference type="EMBL" id="JASSZA010000002">
    <property type="protein sequence ID" value="KAK2116565.1"/>
    <property type="molecule type" value="Genomic_DNA"/>
</dbReference>
<accession>A0ABQ9W5C7</accession>
<comment type="caution">
    <text evidence="2">The sequence shown here is derived from an EMBL/GenBank/DDBJ whole genome shotgun (WGS) entry which is preliminary data.</text>
</comment>
<evidence type="ECO:0000313" key="3">
    <source>
        <dbReference type="Proteomes" id="UP001266305"/>
    </source>
</evidence>
<dbReference type="Pfam" id="PF01352">
    <property type="entry name" value="KRAB"/>
    <property type="match status" value="1"/>
</dbReference>
<keyword evidence="3" id="KW-1185">Reference proteome</keyword>
<organism evidence="2 3">
    <name type="scientific">Saguinus oedipus</name>
    <name type="common">Cotton-top tamarin</name>
    <name type="synonym">Oedipomidas oedipus</name>
    <dbReference type="NCBI Taxonomy" id="9490"/>
    <lineage>
        <taxon>Eukaryota</taxon>
        <taxon>Metazoa</taxon>
        <taxon>Chordata</taxon>
        <taxon>Craniata</taxon>
        <taxon>Vertebrata</taxon>
        <taxon>Euteleostomi</taxon>
        <taxon>Mammalia</taxon>
        <taxon>Eutheria</taxon>
        <taxon>Euarchontoglires</taxon>
        <taxon>Primates</taxon>
        <taxon>Haplorrhini</taxon>
        <taxon>Platyrrhini</taxon>
        <taxon>Cebidae</taxon>
        <taxon>Callitrichinae</taxon>
        <taxon>Saguinus</taxon>
    </lineage>
</organism>
<dbReference type="InterPro" id="IPR050169">
    <property type="entry name" value="Krueppel_C2H2_ZnF"/>
</dbReference>